<dbReference type="Pfam" id="PF19721">
    <property type="entry name" value="DUF6215"/>
    <property type="match status" value="1"/>
</dbReference>
<dbReference type="EMBL" id="BAABBU010000013">
    <property type="protein sequence ID" value="GAA4134085.1"/>
    <property type="molecule type" value="Genomic_DNA"/>
</dbReference>
<gene>
    <name evidence="2" type="ORF">GCM10022285_26340</name>
</gene>
<feature type="transmembrane region" description="Helical" evidence="1">
    <location>
        <begin position="115"/>
        <end position="135"/>
    </location>
</feature>
<dbReference type="Proteomes" id="UP001501845">
    <property type="component" value="Unassembled WGS sequence"/>
</dbReference>
<dbReference type="RefSeq" id="WP_346156353.1">
    <property type="nucleotide sequence ID" value="NZ_BAABBU010000013.1"/>
</dbReference>
<feature type="transmembrane region" description="Helical" evidence="1">
    <location>
        <begin position="12"/>
        <end position="34"/>
    </location>
</feature>
<sequence>MLGFLVRLLPFWIREPLIILVGTVFGVRILFMALVDGEGWVPAVIGAVFLLGAALRVRVVVHALRARHRRAPATEAELEPVTPVPVTPVPVTPEPVIPAPVTPAVRRPVEKKPNAFAQASFAIGLFAVIGGALWIEGKLPEDGTAATGASRPAACRLDEDEELPSAYRSTPGAVTGADLCRALNRTELPELLGTPAERSVYASGTDNTAPLTDRKVAQPEARVEFETYTVELSATYNKLTVAQYAKLTTYGDGRDARKLTVLGRPALLTSDHMMKIQFDLGSGEGASGPVEQGPLARTLTVAFDGKDRGGSYDLTVWSEAGLLPDDSALVDIAEAVLPRITRGARDQD</sequence>
<name>A0ABP7YCF8_9ACTN</name>
<keyword evidence="3" id="KW-1185">Reference proteome</keyword>
<feature type="transmembrane region" description="Helical" evidence="1">
    <location>
        <begin position="40"/>
        <end position="61"/>
    </location>
</feature>
<keyword evidence="1" id="KW-0812">Transmembrane</keyword>
<comment type="caution">
    <text evidence="2">The sequence shown here is derived from an EMBL/GenBank/DDBJ whole genome shotgun (WGS) entry which is preliminary data.</text>
</comment>
<reference evidence="3" key="1">
    <citation type="journal article" date="2019" name="Int. J. Syst. Evol. Microbiol.">
        <title>The Global Catalogue of Microorganisms (GCM) 10K type strain sequencing project: providing services to taxonomists for standard genome sequencing and annotation.</title>
        <authorList>
            <consortium name="The Broad Institute Genomics Platform"/>
            <consortium name="The Broad Institute Genome Sequencing Center for Infectious Disease"/>
            <person name="Wu L."/>
            <person name="Ma J."/>
        </authorList>
    </citation>
    <scope>NUCLEOTIDE SEQUENCE [LARGE SCALE GENOMIC DNA]</scope>
    <source>
        <strain evidence="3">JCM 17589</strain>
    </source>
</reference>
<accession>A0ABP7YCF8</accession>
<evidence type="ECO:0000313" key="3">
    <source>
        <dbReference type="Proteomes" id="UP001501845"/>
    </source>
</evidence>
<organism evidence="2 3">
    <name type="scientific">Streptomyces tunisiensis</name>
    <dbReference type="NCBI Taxonomy" id="948699"/>
    <lineage>
        <taxon>Bacteria</taxon>
        <taxon>Bacillati</taxon>
        <taxon>Actinomycetota</taxon>
        <taxon>Actinomycetes</taxon>
        <taxon>Kitasatosporales</taxon>
        <taxon>Streptomycetaceae</taxon>
        <taxon>Streptomyces</taxon>
    </lineage>
</organism>
<protein>
    <submittedName>
        <fullName evidence="2">Uncharacterized protein</fullName>
    </submittedName>
</protein>
<dbReference type="InterPro" id="IPR046187">
    <property type="entry name" value="DUF6215"/>
</dbReference>
<evidence type="ECO:0000256" key="1">
    <source>
        <dbReference type="SAM" id="Phobius"/>
    </source>
</evidence>
<keyword evidence="1" id="KW-0472">Membrane</keyword>
<keyword evidence="1" id="KW-1133">Transmembrane helix</keyword>
<proteinExistence type="predicted"/>
<evidence type="ECO:0000313" key="2">
    <source>
        <dbReference type="EMBL" id="GAA4134085.1"/>
    </source>
</evidence>